<dbReference type="EMBL" id="BMQL01000039">
    <property type="protein sequence ID" value="GGR26660.1"/>
    <property type="molecule type" value="Genomic_DNA"/>
</dbReference>
<evidence type="ECO:0000256" key="4">
    <source>
        <dbReference type="ARBA" id="ARBA00023237"/>
    </source>
</evidence>
<dbReference type="SUPFAM" id="SSF54523">
    <property type="entry name" value="Pili subunits"/>
    <property type="match status" value="1"/>
</dbReference>
<accession>A0A918CJ23</accession>
<proteinExistence type="predicted"/>
<dbReference type="Pfam" id="PF07963">
    <property type="entry name" value="N_methyl"/>
    <property type="match status" value="1"/>
</dbReference>
<reference evidence="7" key="1">
    <citation type="journal article" date="2014" name="Int. J. Syst. Evol. Microbiol.">
        <title>Complete genome sequence of Corynebacterium casei LMG S-19264T (=DSM 44701T), isolated from a smear-ripened cheese.</title>
        <authorList>
            <consortium name="US DOE Joint Genome Institute (JGI-PGF)"/>
            <person name="Walter F."/>
            <person name="Albersmeier A."/>
            <person name="Kalinowski J."/>
            <person name="Ruckert C."/>
        </authorList>
    </citation>
    <scope>NUCLEOTIDE SEQUENCE</scope>
    <source>
        <strain evidence="7">JCM 31311</strain>
    </source>
</reference>
<keyword evidence="4" id="KW-0998">Cell outer membrane</keyword>
<dbReference type="AlphaFoldDB" id="A0A918CJ23"/>
<keyword evidence="8" id="KW-1185">Reference proteome</keyword>
<evidence type="ECO:0000256" key="3">
    <source>
        <dbReference type="ARBA" id="ARBA00022764"/>
    </source>
</evidence>
<dbReference type="Proteomes" id="UP000603865">
    <property type="component" value="Unassembled WGS sequence"/>
</dbReference>
<name>A0A918CJ23_9DEIO</name>
<evidence type="ECO:0000256" key="2">
    <source>
        <dbReference type="ARBA" id="ARBA00004418"/>
    </source>
</evidence>
<comment type="caution">
    <text evidence="7">The sequence shown here is derived from an EMBL/GenBank/DDBJ whole genome shotgun (WGS) entry which is preliminary data.</text>
</comment>
<dbReference type="InterPro" id="IPR045584">
    <property type="entry name" value="Pilin-like"/>
</dbReference>
<dbReference type="InterPro" id="IPR012902">
    <property type="entry name" value="N_methyl_site"/>
</dbReference>
<evidence type="ECO:0000313" key="7">
    <source>
        <dbReference type="EMBL" id="GGR26660.1"/>
    </source>
</evidence>
<dbReference type="GO" id="GO:0009279">
    <property type="term" value="C:cell outer membrane"/>
    <property type="evidence" value="ECO:0007669"/>
    <property type="project" value="UniProtKB-SubCell"/>
</dbReference>
<organism evidence="7 8">
    <name type="scientific">Deinococcus ruber</name>
    <dbReference type="NCBI Taxonomy" id="1848197"/>
    <lineage>
        <taxon>Bacteria</taxon>
        <taxon>Thermotogati</taxon>
        <taxon>Deinococcota</taxon>
        <taxon>Deinococci</taxon>
        <taxon>Deinococcales</taxon>
        <taxon>Deinococcaceae</taxon>
        <taxon>Deinococcus</taxon>
    </lineage>
</organism>
<gene>
    <name evidence="7" type="ORF">GCM10008957_42660</name>
</gene>
<keyword evidence="6" id="KW-0812">Transmembrane</keyword>
<feature type="transmembrane region" description="Helical" evidence="6">
    <location>
        <begin position="12"/>
        <end position="33"/>
    </location>
</feature>
<sequence length="317" mass="33769">MHTRRQHPRMQAFTLVELLVTIALLTLVLGIVLSTTTSTLGLYRTDQARLTANRDSRSALDILGNDVRQAGERLTADFPALTVSNDASGNSILTLRRALLDGPLPLCAPIPNSGSIYVNANNPAAAVFSGTAISNLPDACTTALQNLNAWNTAIAGGNVTAYVYDVKSGMGDFVTLTGTTTVAATKAQTLGTVTLPTRSYDPRKLNSGDAGRDIRVYLIEERKYYVESGLLKLIVNNGTAVAATPNVQSFQVVPYLSSSPVSVAALPFPVLPSTSTNWKSLAYLDVTLSVRASSGTRSIQRSTTERYTPRNSSSADQ</sequence>
<evidence type="ECO:0000256" key="6">
    <source>
        <dbReference type="SAM" id="Phobius"/>
    </source>
</evidence>
<protein>
    <recommendedName>
        <fullName evidence="9">Prepilin-type N-terminal cleavage/methylation domain-containing protein</fullName>
    </recommendedName>
</protein>
<reference evidence="7" key="2">
    <citation type="submission" date="2020-09" db="EMBL/GenBank/DDBJ databases">
        <authorList>
            <person name="Sun Q."/>
            <person name="Ohkuma M."/>
        </authorList>
    </citation>
    <scope>NUCLEOTIDE SEQUENCE</scope>
    <source>
        <strain evidence="7">JCM 31311</strain>
    </source>
</reference>
<feature type="region of interest" description="Disordered" evidence="5">
    <location>
        <begin position="295"/>
        <end position="317"/>
    </location>
</feature>
<evidence type="ECO:0000313" key="8">
    <source>
        <dbReference type="Proteomes" id="UP000603865"/>
    </source>
</evidence>
<comment type="subcellular location">
    <subcellularLocation>
        <location evidence="1">Cell outer membrane</location>
        <topology evidence="1">Single-pass membrane protein</topology>
    </subcellularLocation>
    <subcellularLocation>
        <location evidence="2">Periplasm</location>
    </subcellularLocation>
</comment>
<dbReference type="GO" id="GO:0042597">
    <property type="term" value="C:periplasmic space"/>
    <property type="evidence" value="ECO:0007669"/>
    <property type="project" value="UniProtKB-SubCell"/>
</dbReference>
<evidence type="ECO:0000256" key="1">
    <source>
        <dbReference type="ARBA" id="ARBA00004203"/>
    </source>
</evidence>
<keyword evidence="3" id="KW-0574">Periplasm</keyword>
<keyword evidence="6" id="KW-0472">Membrane</keyword>
<evidence type="ECO:0000256" key="5">
    <source>
        <dbReference type="SAM" id="MobiDB-lite"/>
    </source>
</evidence>
<keyword evidence="6" id="KW-1133">Transmembrane helix</keyword>
<evidence type="ECO:0008006" key="9">
    <source>
        <dbReference type="Google" id="ProtNLM"/>
    </source>
</evidence>